<evidence type="ECO:0000256" key="9">
    <source>
        <dbReference type="ARBA" id="ARBA00023125"/>
    </source>
</evidence>
<keyword evidence="5 12" id="KW-0378">Hydrolase</keyword>
<dbReference type="InterPro" id="IPR041222">
    <property type="entry name" value="PriA_3primeBD"/>
</dbReference>
<dbReference type="GO" id="GO:1990077">
    <property type="term" value="C:primosome complex"/>
    <property type="evidence" value="ECO:0007669"/>
    <property type="project" value="UniProtKB-UniRule"/>
</dbReference>
<comment type="catalytic activity">
    <reaction evidence="12">
        <text>Couples ATP hydrolysis with the unwinding of duplex DNA by translocating in the 3'-5' direction.</text>
        <dbReference type="EC" id="5.6.2.4"/>
    </reaction>
</comment>
<dbReference type="Pfam" id="PF17764">
    <property type="entry name" value="PriA_3primeBD"/>
    <property type="match status" value="1"/>
</dbReference>
<feature type="binding site" evidence="12">
    <location>
        <position position="565"/>
    </location>
    <ligand>
        <name>Zn(2+)</name>
        <dbReference type="ChEBI" id="CHEBI:29105"/>
        <label>1</label>
    </ligand>
</feature>
<sequence>MYFVDVILPIPVENAFTYRISEAEYAFIKPGMRLAVPFGKSKIYTALAIAVHQVEPRIYEAKEIEQILDEIPIVNLAQLNFWKWMANYYMCTLGDVMRAALPGAFLLESETIIKRILKNDFEPYLDEIDEDGLTILNAFEGSSILRISEVMNALNKKKVLPSINKLIDLDLVAIDQEIYESYKPKLVKYVRLTSIYEQEEKMHEALDDLGRAPKQRELLLNYFTQKARSQKPIKAKELQKQSDATSSQLKALVDKGIFEIYKIQQDRISYSGKEQDQVKALNEEQARALTEVKASFNSHDVCLLHGVTASGKTEVYVNLIKDYLAEGKQVLYLLPEIALTTQLVARLKAYFGNQLSVYHSKYSIHERVEVWNNVLNKAPKAQLILGARSALFLPFENLGLVVVDEEHESSFKQYDPAPRYQARDSSIVLAHQQGAKVLLGSATPALETFYNASVGKYALVTMKKRFGNILLPENTIIDIQEKHRKKRMTGHFSDDLLRAITDTLELGEQVILFQNRRGYSPIVECNTCGHAPQCPNCDVSLTYHRHRGQLRCHYCGYHIAMPQKCMACGSEELDTKGFGTEQVEAELKELYPDHNIGRMDSDTTRGKHGFEKIITAFEQGELDILVGTQMLTKGLDFRNVTLVGILNADSMLNIPDFRAHERSFQLIQQVSGRAGRTEKRGNVLIQSFNPHHQILQQVSMNDYEAMYKEQLEERHIYKYPPFCRLIKITLKHRDFQKIEEASMWMGQALKNVFKDQVLGPEPPPVSRIRNEYYRNILIKIPRKQSLEKTKKAILKVRTTFLSISQYRSVKIILNVDNY</sequence>
<comment type="similarity">
    <text evidence="12">Belongs to the helicase family. PriA subfamily.</text>
</comment>
<keyword evidence="10 12" id="KW-0413">Isomerase</keyword>
<evidence type="ECO:0000256" key="6">
    <source>
        <dbReference type="ARBA" id="ARBA00022806"/>
    </source>
</evidence>
<evidence type="ECO:0000256" key="2">
    <source>
        <dbReference type="ARBA" id="ARBA00022705"/>
    </source>
</evidence>
<dbReference type="Proteomes" id="UP000290037">
    <property type="component" value="Unassembled WGS sequence"/>
</dbReference>
<dbReference type="SMART" id="SM00487">
    <property type="entry name" value="DEXDc"/>
    <property type="match status" value="1"/>
</dbReference>
<dbReference type="SUPFAM" id="SSF52540">
    <property type="entry name" value="P-loop containing nucleoside triphosphate hydrolases"/>
    <property type="match status" value="1"/>
</dbReference>
<dbReference type="InterPro" id="IPR041236">
    <property type="entry name" value="PriA_C"/>
</dbReference>
<gene>
    <name evidence="12" type="primary">priA</name>
    <name evidence="15" type="ORF">DSM01_2220</name>
    <name evidence="16" type="ORF">SAMN04487999_0254</name>
</gene>
<evidence type="ECO:0000256" key="4">
    <source>
        <dbReference type="ARBA" id="ARBA00022741"/>
    </source>
</evidence>
<dbReference type="PANTHER" id="PTHR30580">
    <property type="entry name" value="PRIMOSOMAL PROTEIN N"/>
    <property type="match status" value="1"/>
</dbReference>
<dbReference type="HAMAP" id="MF_00983">
    <property type="entry name" value="PriA"/>
    <property type="match status" value="1"/>
</dbReference>
<keyword evidence="1 12" id="KW-0639">Primosome</keyword>
<evidence type="ECO:0000256" key="3">
    <source>
        <dbReference type="ARBA" id="ARBA00022723"/>
    </source>
</evidence>
<dbReference type="Proteomes" id="UP000184240">
    <property type="component" value="Unassembled WGS sequence"/>
</dbReference>
<evidence type="ECO:0000259" key="14">
    <source>
        <dbReference type="PROSITE" id="PS51194"/>
    </source>
</evidence>
<dbReference type="InterPro" id="IPR011545">
    <property type="entry name" value="DEAD/DEAH_box_helicase_dom"/>
</dbReference>
<keyword evidence="3 12" id="KW-0479">Metal-binding</keyword>
<dbReference type="GO" id="GO:0005524">
    <property type="term" value="F:ATP binding"/>
    <property type="evidence" value="ECO:0007669"/>
    <property type="project" value="UniProtKB-UniRule"/>
</dbReference>
<dbReference type="InterPro" id="IPR014001">
    <property type="entry name" value="Helicase_ATP-bd"/>
</dbReference>
<dbReference type="CDD" id="cd17929">
    <property type="entry name" value="DEXHc_priA"/>
    <property type="match status" value="1"/>
</dbReference>
<dbReference type="EMBL" id="FQXT01000001">
    <property type="protein sequence ID" value="SHH46045.1"/>
    <property type="molecule type" value="Genomic_DNA"/>
</dbReference>
<name>A0A1M5T5L5_9FLAO</name>
<dbReference type="CDD" id="cd18804">
    <property type="entry name" value="SF2_C_priA"/>
    <property type="match status" value="1"/>
</dbReference>
<evidence type="ECO:0000256" key="10">
    <source>
        <dbReference type="ARBA" id="ARBA00023235"/>
    </source>
</evidence>
<feature type="binding site" evidence="12">
    <location>
        <position position="528"/>
    </location>
    <ligand>
        <name>Zn(2+)</name>
        <dbReference type="ChEBI" id="CHEBI:29105"/>
        <label>1</label>
    </ligand>
</feature>
<dbReference type="GO" id="GO:0008270">
    <property type="term" value="F:zinc ion binding"/>
    <property type="evidence" value="ECO:0007669"/>
    <property type="project" value="UniProtKB-UniRule"/>
</dbReference>
<dbReference type="GO" id="GO:0006270">
    <property type="term" value="P:DNA replication initiation"/>
    <property type="evidence" value="ECO:0007669"/>
    <property type="project" value="TreeGrafter"/>
</dbReference>
<dbReference type="InterPro" id="IPR005259">
    <property type="entry name" value="PriA"/>
</dbReference>
<feature type="binding site" evidence="12">
    <location>
        <position position="568"/>
    </location>
    <ligand>
        <name>Zn(2+)</name>
        <dbReference type="ChEBI" id="CHEBI:29105"/>
        <label>1</label>
    </ligand>
</feature>
<keyword evidence="8 12" id="KW-0067">ATP-binding</keyword>
<reference evidence="15 18" key="3">
    <citation type="submission" date="2018-07" db="EMBL/GenBank/DDBJ databases">
        <title>Leeuwenhoekiella genomics.</title>
        <authorList>
            <person name="Tahon G."/>
            <person name="Willems A."/>
        </authorList>
    </citation>
    <scope>NUCLEOTIDE SEQUENCE [LARGE SCALE GENOMIC DNA]</scope>
    <source>
        <strain evidence="15 18">LMG 24856</strain>
    </source>
</reference>
<feature type="binding site" evidence="12">
    <location>
        <position position="555"/>
    </location>
    <ligand>
        <name>Zn(2+)</name>
        <dbReference type="ChEBI" id="CHEBI:29105"/>
        <label>2</label>
    </ligand>
</feature>
<feature type="binding site" evidence="12">
    <location>
        <position position="537"/>
    </location>
    <ligand>
        <name>Zn(2+)</name>
        <dbReference type="ChEBI" id="CHEBI:29105"/>
        <label>2</label>
    </ligand>
</feature>
<feature type="domain" description="Helicase C-terminal" evidence="14">
    <location>
        <begin position="560"/>
        <end position="714"/>
    </location>
</feature>
<dbReference type="GO" id="GO:0006310">
    <property type="term" value="P:DNA recombination"/>
    <property type="evidence" value="ECO:0007669"/>
    <property type="project" value="InterPro"/>
</dbReference>
<evidence type="ECO:0000256" key="7">
    <source>
        <dbReference type="ARBA" id="ARBA00022833"/>
    </source>
</evidence>
<dbReference type="Pfam" id="PF00270">
    <property type="entry name" value="DEAD"/>
    <property type="match status" value="1"/>
</dbReference>
<dbReference type="EMBL" id="QOVN01000004">
    <property type="protein sequence ID" value="RXG28759.1"/>
    <property type="molecule type" value="Genomic_DNA"/>
</dbReference>
<comment type="subunit">
    <text evidence="12">Component of the replication restart primosome.</text>
</comment>
<dbReference type="FunFam" id="3.40.1440.60:FF:000001">
    <property type="entry name" value="Primosomal protein N"/>
    <property type="match status" value="1"/>
</dbReference>
<dbReference type="OrthoDB" id="9759544at2"/>
<dbReference type="NCBIfam" id="TIGR00595">
    <property type="entry name" value="priA"/>
    <property type="match status" value="1"/>
</dbReference>
<evidence type="ECO:0000313" key="15">
    <source>
        <dbReference type="EMBL" id="RXG28759.1"/>
    </source>
</evidence>
<dbReference type="FunFam" id="3.40.50.300:FF:000489">
    <property type="entry name" value="Primosome assembly protein PriA"/>
    <property type="match status" value="1"/>
</dbReference>
<comment type="cofactor">
    <cofactor evidence="12">
        <name>Zn(2+)</name>
        <dbReference type="ChEBI" id="CHEBI:29105"/>
    </cofactor>
    <text evidence="12">Binds 2 zinc ions per subunit.</text>
</comment>
<evidence type="ECO:0000313" key="18">
    <source>
        <dbReference type="Proteomes" id="UP000290037"/>
    </source>
</evidence>
<dbReference type="Pfam" id="PF18074">
    <property type="entry name" value="PriA_C"/>
    <property type="match status" value="1"/>
</dbReference>
<feature type="binding site" evidence="12">
    <location>
        <position position="534"/>
    </location>
    <ligand>
        <name>Zn(2+)</name>
        <dbReference type="ChEBI" id="CHEBI:29105"/>
        <label>2</label>
    </ligand>
</feature>
<accession>A0A1M5T5L5</accession>
<dbReference type="AlphaFoldDB" id="A0A1M5T5L5"/>
<evidence type="ECO:0000256" key="5">
    <source>
        <dbReference type="ARBA" id="ARBA00022801"/>
    </source>
</evidence>
<dbReference type="PANTHER" id="PTHR30580:SF0">
    <property type="entry name" value="PRIMOSOMAL PROTEIN N"/>
    <property type="match status" value="1"/>
</dbReference>
<dbReference type="GO" id="GO:0006269">
    <property type="term" value="P:DNA replication, synthesis of primer"/>
    <property type="evidence" value="ECO:0007669"/>
    <property type="project" value="UniProtKB-KW"/>
</dbReference>
<dbReference type="GO" id="GO:0003677">
    <property type="term" value="F:DNA binding"/>
    <property type="evidence" value="ECO:0007669"/>
    <property type="project" value="UniProtKB-UniRule"/>
</dbReference>
<reference evidence="17" key="1">
    <citation type="submission" date="2016-11" db="EMBL/GenBank/DDBJ databases">
        <authorList>
            <person name="Varghese N."/>
            <person name="Submissions S."/>
        </authorList>
    </citation>
    <scope>NUCLEOTIDE SEQUENCE [LARGE SCALE GENOMIC DNA]</scope>
    <source>
        <strain evidence="17">DSM 19859</strain>
    </source>
</reference>
<reference evidence="16" key="2">
    <citation type="submission" date="2016-11" db="EMBL/GenBank/DDBJ databases">
        <authorList>
            <person name="Jaros S."/>
            <person name="Januszkiewicz K."/>
            <person name="Wedrychowicz H."/>
        </authorList>
    </citation>
    <scope>NUCLEOTIDE SEQUENCE [LARGE SCALE GENOMIC DNA]</scope>
    <source>
        <strain evidence="16">DSM 19859</strain>
    </source>
</reference>
<dbReference type="STRING" id="573501.SAMN04487999_0254"/>
<keyword evidence="6 12" id="KW-0347">Helicase</keyword>
<evidence type="ECO:0000256" key="1">
    <source>
        <dbReference type="ARBA" id="ARBA00022515"/>
    </source>
</evidence>
<evidence type="ECO:0000313" key="17">
    <source>
        <dbReference type="Proteomes" id="UP000184240"/>
    </source>
</evidence>
<keyword evidence="7 12" id="KW-0862">Zinc</keyword>
<dbReference type="Gene3D" id="3.40.50.300">
    <property type="entry name" value="P-loop containing nucleotide triphosphate hydrolases"/>
    <property type="match status" value="2"/>
</dbReference>
<dbReference type="GO" id="GO:0006302">
    <property type="term" value="P:double-strand break repair"/>
    <property type="evidence" value="ECO:0007669"/>
    <property type="project" value="InterPro"/>
</dbReference>
<feature type="binding site" evidence="12">
    <location>
        <position position="552"/>
    </location>
    <ligand>
        <name>Zn(2+)</name>
        <dbReference type="ChEBI" id="CHEBI:29105"/>
        <label>2</label>
    </ligand>
</feature>
<dbReference type="Pfam" id="PF00271">
    <property type="entry name" value="Helicase_C"/>
    <property type="match status" value="1"/>
</dbReference>
<dbReference type="GO" id="GO:0043138">
    <property type="term" value="F:3'-5' DNA helicase activity"/>
    <property type="evidence" value="ECO:0007669"/>
    <property type="project" value="UniProtKB-EC"/>
</dbReference>
<dbReference type="PROSITE" id="PS51192">
    <property type="entry name" value="HELICASE_ATP_BIND_1"/>
    <property type="match status" value="1"/>
</dbReference>
<comment type="function">
    <text evidence="12">Initiates the restart of stalled replication forks, which reloads the replicative helicase on sites other than the origin of replication. Recognizes and binds to abandoned replication forks and remodels them to uncover a helicase loading site. Promotes assembly of the primosome at these replication forks.</text>
</comment>
<keyword evidence="4 12" id="KW-0547">Nucleotide-binding</keyword>
<dbReference type="InterPro" id="IPR027417">
    <property type="entry name" value="P-loop_NTPase"/>
</dbReference>
<keyword evidence="18" id="KW-1185">Reference proteome</keyword>
<dbReference type="InterPro" id="IPR042115">
    <property type="entry name" value="PriA_3primeBD_sf"/>
</dbReference>
<evidence type="ECO:0000256" key="12">
    <source>
        <dbReference type="HAMAP-Rule" id="MF_00983"/>
    </source>
</evidence>
<evidence type="ECO:0000256" key="11">
    <source>
        <dbReference type="ARBA" id="ARBA00048988"/>
    </source>
</evidence>
<feature type="binding site" evidence="12">
    <location>
        <position position="525"/>
    </location>
    <ligand>
        <name>Zn(2+)</name>
        <dbReference type="ChEBI" id="CHEBI:29105"/>
        <label>1</label>
    </ligand>
</feature>
<organism evidence="16 17">
    <name type="scientific">Leeuwenhoekiella palythoae</name>
    <dbReference type="NCBI Taxonomy" id="573501"/>
    <lineage>
        <taxon>Bacteria</taxon>
        <taxon>Pseudomonadati</taxon>
        <taxon>Bacteroidota</taxon>
        <taxon>Flavobacteriia</taxon>
        <taxon>Flavobacteriales</taxon>
        <taxon>Flavobacteriaceae</taxon>
        <taxon>Leeuwenhoekiella</taxon>
    </lineage>
</organism>
<protein>
    <recommendedName>
        <fullName evidence="12">Replication restart protein PriA</fullName>
    </recommendedName>
    <alternativeName>
        <fullName evidence="12">ATP-dependent DNA helicase PriA</fullName>
        <ecNumber evidence="12">5.6.2.4</ecNumber>
    </alternativeName>
    <alternativeName>
        <fullName evidence="12">DNA 3'-5' helicase PriA</fullName>
    </alternativeName>
</protein>
<feature type="domain" description="Helicase ATP-binding" evidence="13">
    <location>
        <begin position="293"/>
        <end position="462"/>
    </location>
</feature>
<dbReference type="PROSITE" id="PS51194">
    <property type="entry name" value="HELICASE_CTER"/>
    <property type="match status" value="1"/>
</dbReference>
<dbReference type="Pfam" id="PF18319">
    <property type="entry name" value="Zn_ribbon_PriA"/>
    <property type="match status" value="1"/>
</dbReference>
<dbReference type="InterPro" id="IPR040498">
    <property type="entry name" value="PriA_CRR"/>
</dbReference>
<dbReference type="SMART" id="SM00490">
    <property type="entry name" value="HELICc"/>
    <property type="match status" value="1"/>
</dbReference>
<proteinExistence type="inferred from homology"/>
<evidence type="ECO:0000259" key="13">
    <source>
        <dbReference type="PROSITE" id="PS51192"/>
    </source>
</evidence>
<dbReference type="InterPro" id="IPR001650">
    <property type="entry name" value="Helicase_C-like"/>
</dbReference>
<dbReference type="RefSeq" id="WP_072979518.1">
    <property type="nucleotide sequence ID" value="NZ_FQXT01000001.1"/>
</dbReference>
<comment type="catalytic activity">
    <reaction evidence="11 12">
        <text>ATP + H2O = ADP + phosphate + H(+)</text>
        <dbReference type="Rhea" id="RHEA:13065"/>
        <dbReference type="ChEBI" id="CHEBI:15377"/>
        <dbReference type="ChEBI" id="CHEBI:15378"/>
        <dbReference type="ChEBI" id="CHEBI:30616"/>
        <dbReference type="ChEBI" id="CHEBI:43474"/>
        <dbReference type="ChEBI" id="CHEBI:456216"/>
        <dbReference type="EC" id="5.6.2.4"/>
    </reaction>
</comment>
<keyword evidence="9 12" id="KW-0238">DNA-binding</keyword>
<dbReference type="GO" id="GO:0016787">
    <property type="term" value="F:hydrolase activity"/>
    <property type="evidence" value="ECO:0007669"/>
    <property type="project" value="UniProtKB-KW"/>
</dbReference>
<evidence type="ECO:0000313" key="16">
    <source>
        <dbReference type="EMBL" id="SHH46045.1"/>
    </source>
</evidence>
<dbReference type="EC" id="5.6.2.4" evidence="12"/>
<dbReference type="Gene3D" id="3.40.1440.60">
    <property type="entry name" value="PriA, 3(prime) DNA-binding domain"/>
    <property type="match status" value="1"/>
</dbReference>
<evidence type="ECO:0000256" key="8">
    <source>
        <dbReference type="ARBA" id="ARBA00022840"/>
    </source>
</evidence>
<keyword evidence="2 12" id="KW-0235">DNA replication</keyword>